<feature type="region of interest" description="Disordered" evidence="1">
    <location>
        <begin position="40"/>
        <end position="64"/>
    </location>
</feature>
<evidence type="ECO:0000256" key="1">
    <source>
        <dbReference type="SAM" id="MobiDB-lite"/>
    </source>
</evidence>
<dbReference type="Proteomes" id="UP000007110">
    <property type="component" value="Unassembled WGS sequence"/>
</dbReference>
<dbReference type="AlphaFoldDB" id="A0A7M7PH64"/>
<dbReference type="GeneID" id="115927957"/>
<evidence type="ECO:0000313" key="2">
    <source>
        <dbReference type="EnsemblMetazoa" id="XP_030850212"/>
    </source>
</evidence>
<proteinExistence type="predicted"/>
<name>A0A7M7PH64_STRPU</name>
<dbReference type="KEGG" id="spu:115927957"/>
<dbReference type="InParanoid" id="A0A7M7PH64"/>
<reference evidence="2" key="2">
    <citation type="submission" date="2021-01" db="UniProtKB">
        <authorList>
            <consortium name="EnsemblMetazoa"/>
        </authorList>
    </citation>
    <scope>IDENTIFICATION</scope>
</reference>
<dbReference type="RefSeq" id="XP_030850212.1">
    <property type="nucleotide sequence ID" value="XM_030994352.1"/>
</dbReference>
<protein>
    <submittedName>
        <fullName evidence="2">Uncharacterized protein</fullName>
    </submittedName>
</protein>
<organism evidence="2 3">
    <name type="scientific">Strongylocentrotus purpuratus</name>
    <name type="common">Purple sea urchin</name>
    <dbReference type="NCBI Taxonomy" id="7668"/>
    <lineage>
        <taxon>Eukaryota</taxon>
        <taxon>Metazoa</taxon>
        <taxon>Echinodermata</taxon>
        <taxon>Eleutherozoa</taxon>
        <taxon>Echinozoa</taxon>
        <taxon>Echinoidea</taxon>
        <taxon>Euechinoidea</taxon>
        <taxon>Echinacea</taxon>
        <taxon>Camarodonta</taxon>
        <taxon>Echinidea</taxon>
        <taxon>Strongylocentrotidae</taxon>
        <taxon>Strongylocentrotus</taxon>
    </lineage>
</organism>
<dbReference type="EnsemblMetazoa" id="XM_030994352">
    <property type="protein sequence ID" value="XP_030850212"/>
    <property type="gene ID" value="LOC115927957"/>
</dbReference>
<sequence>MPVSLQRARETLEQCLNEQIDMTPAADEDHDSPMEIEEHTLADTALPVPRDGDEGGGDDGDGEECIIKAYPLTDAKHLSTNPALVSIQRQGAVLHHLMMDKQNSDRTMSKELLVKAALLLVLERASHEDWKLRSDWLKSMGACPGSMLDVGQLAEGVLHSLIDHPITEQIEREVKELCSEHEMKDLLINSPLDVHWNEQLLQLFSVRLQKAASDQEESMEDDSPDSMERIQTLAMRLFVFLRRSLSESCLAHQTNPDTGSKKRRKPVTVLQLSQALQKGRLSSEALPHQSVAHVGPFFQAWDEFFSERLAADGPLEEDQAFQILMACGWRDRLWQLCTQPITDGDRFSFGQLALHWDWFLKETVQVVKSVLNGSSSLPVALHTIMKCLHASLSHSDTPSTTTLDLGQREGLCNLLGQPLPFQTAHIAETSQRITKLCQALDVTGQAGGKTMGRRRDADRCVAFMSSSHGPFTCRLLEDCLMKAVVLQDQSELASEAVGPIEYNLVQRGLLPKNPTLYPEEPNATPDQRHGTVQDAREMTVWLWPIKEHLALTTSQRVVAQMMSETFKQTGLQSFNNEGQLRDIESLYEFTRFQVPFNPYLLCPLNTVLLHPHSKIGSVQGHTGVIAEVAAAHLLHMQSNTVAASMERWLSWKPSVEDDEEMQTYLSEDSSSVMGPANLHTPVQTRCMFHLLSDHHHHAHPPSITPHAEKRPKEEAKQVQEGGKSIPLESWEAHQDHLQEILEVLWRNSGWTTSKGYDFM</sequence>
<keyword evidence="3" id="KW-1185">Reference proteome</keyword>
<reference evidence="3" key="1">
    <citation type="submission" date="2015-02" db="EMBL/GenBank/DDBJ databases">
        <title>Genome sequencing for Strongylocentrotus purpuratus.</title>
        <authorList>
            <person name="Murali S."/>
            <person name="Liu Y."/>
            <person name="Vee V."/>
            <person name="English A."/>
            <person name="Wang M."/>
            <person name="Skinner E."/>
            <person name="Han Y."/>
            <person name="Muzny D.M."/>
            <person name="Worley K.C."/>
            <person name="Gibbs R.A."/>
        </authorList>
    </citation>
    <scope>NUCLEOTIDE SEQUENCE</scope>
</reference>
<evidence type="ECO:0000313" key="3">
    <source>
        <dbReference type="Proteomes" id="UP000007110"/>
    </source>
</evidence>
<feature type="compositionally biased region" description="Basic and acidic residues" evidence="1">
    <location>
        <begin position="706"/>
        <end position="717"/>
    </location>
</feature>
<feature type="region of interest" description="Disordered" evidence="1">
    <location>
        <begin position="695"/>
        <end position="722"/>
    </location>
</feature>
<accession>A0A7M7PH64</accession>
<feature type="compositionally biased region" description="Acidic residues" evidence="1">
    <location>
        <begin position="54"/>
        <end position="64"/>
    </location>
</feature>